<dbReference type="FunFam" id="3.40.190.290:FF:000001">
    <property type="entry name" value="Transcriptional regulator, LysR family"/>
    <property type="match status" value="1"/>
</dbReference>
<accession>A0A6P2G344</accession>
<dbReference type="PANTHER" id="PTHR30537:SF5">
    <property type="entry name" value="HTH-TYPE TRANSCRIPTIONAL ACTIVATOR TTDR-RELATED"/>
    <property type="match status" value="1"/>
</dbReference>
<evidence type="ECO:0000313" key="7">
    <source>
        <dbReference type="EMBL" id="VVU48122.1"/>
    </source>
</evidence>
<dbReference type="FunFam" id="1.10.10.10:FF:000001">
    <property type="entry name" value="LysR family transcriptional regulator"/>
    <property type="match status" value="1"/>
</dbReference>
<dbReference type="PROSITE" id="PS50931">
    <property type="entry name" value="HTH_LYSR"/>
    <property type="match status" value="1"/>
</dbReference>
<reference evidence="6 9" key="2">
    <citation type="submission" date="2021-02" db="EMBL/GenBank/DDBJ databases">
        <title>Draft genome of the type strains Burkholderia anthina DSM16086.</title>
        <authorList>
            <person name="Hertel R."/>
            <person name="Meissner J."/>
            <person name="Poehlein A."/>
            <person name="Daniel R."/>
            <person name="Commichau F.M."/>
        </authorList>
    </citation>
    <scope>NUCLEOTIDE SEQUENCE [LARGE SCALE GENOMIC DNA]</scope>
    <source>
        <strain evidence="6 9">DSM 16086</strain>
    </source>
</reference>
<dbReference type="GO" id="GO:0003700">
    <property type="term" value="F:DNA-binding transcription factor activity"/>
    <property type="evidence" value="ECO:0007669"/>
    <property type="project" value="InterPro"/>
</dbReference>
<name>A0A6P2G344_9BURK</name>
<evidence type="ECO:0000256" key="4">
    <source>
        <dbReference type="ARBA" id="ARBA00023163"/>
    </source>
</evidence>
<sequence>MDSISDLAFFVQLVKHGSLSALAREVGVTPPAVTARLARLEARLGVRLLNRTTRRISVTQEGELYLSHGARLLLELEELDRMVSSARAIPKGLLRVNATFGFGRRHIAPAISEFARRYAEVEVQLTLTDRSIRLADEAYDVGIWFGEVPDSRLVARRIAPNRRLLCASPAYLKQAGTPATPRDLHAHKCIVLRENDAAYGTWHLSRGRKQETIKVRGALSSNDGETALVWALEGHGVLMRSEWDVYPHLRSGALAVVLPEWSLPGADVHAVCGERLNASAKVVAFIDFLVEWFGGTAGRAAGKANARNWMARGE</sequence>
<keyword evidence="3" id="KW-0238">DNA-binding</keyword>
<evidence type="ECO:0000313" key="8">
    <source>
        <dbReference type="Proteomes" id="UP000494201"/>
    </source>
</evidence>
<evidence type="ECO:0000256" key="2">
    <source>
        <dbReference type="ARBA" id="ARBA00023015"/>
    </source>
</evidence>
<organism evidence="7 8">
    <name type="scientific">Burkholderia anthina</name>
    <dbReference type="NCBI Taxonomy" id="179879"/>
    <lineage>
        <taxon>Bacteria</taxon>
        <taxon>Pseudomonadati</taxon>
        <taxon>Pseudomonadota</taxon>
        <taxon>Betaproteobacteria</taxon>
        <taxon>Burkholderiales</taxon>
        <taxon>Burkholderiaceae</taxon>
        <taxon>Burkholderia</taxon>
        <taxon>Burkholderia cepacia complex</taxon>
    </lineage>
</organism>
<dbReference type="RefSeq" id="WP_096508882.1">
    <property type="nucleotide sequence ID" value="NZ_CABVLY010000002.1"/>
</dbReference>
<dbReference type="InterPro" id="IPR000847">
    <property type="entry name" value="LysR_HTH_N"/>
</dbReference>
<proteinExistence type="inferred from homology"/>
<dbReference type="GeneID" id="56498845"/>
<dbReference type="InterPro" id="IPR036390">
    <property type="entry name" value="WH_DNA-bd_sf"/>
</dbReference>
<dbReference type="Pfam" id="PF03466">
    <property type="entry name" value="LysR_substrate"/>
    <property type="match status" value="1"/>
</dbReference>
<feature type="domain" description="HTH lysR-type" evidence="5">
    <location>
        <begin position="1"/>
        <end position="59"/>
    </location>
</feature>
<evidence type="ECO:0000313" key="9">
    <source>
        <dbReference type="Proteomes" id="UP000755577"/>
    </source>
</evidence>
<dbReference type="PANTHER" id="PTHR30537">
    <property type="entry name" value="HTH-TYPE TRANSCRIPTIONAL REGULATOR"/>
    <property type="match status" value="1"/>
</dbReference>
<dbReference type="InterPro" id="IPR058163">
    <property type="entry name" value="LysR-type_TF_proteobact-type"/>
</dbReference>
<dbReference type="Gene3D" id="1.10.10.10">
    <property type="entry name" value="Winged helix-like DNA-binding domain superfamily/Winged helix DNA-binding domain"/>
    <property type="match status" value="1"/>
</dbReference>
<dbReference type="Pfam" id="PF00126">
    <property type="entry name" value="HTH_1"/>
    <property type="match status" value="1"/>
</dbReference>
<dbReference type="AlphaFoldDB" id="A0A6P2G344"/>
<evidence type="ECO:0000256" key="1">
    <source>
        <dbReference type="ARBA" id="ARBA00009437"/>
    </source>
</evidence>
<dbReference type="CDD" id="cd08479">
    <property type="entry name" value="PBP2_CrgA_like_9"/>
    <property type="match status" value="1"/>
</dbReference>
<comment type="similarity">
    <text evidence="1">Belongs to the LysR transcriptional regulatory family.</text>
</comment>
<dbReference type="Proteomes" id="UP000494201">
    <property type="component" value="Unassembled WGS sequence"/>
</dbReference>
<dbReference type="EMBL" id="CABVLY010000002">
    <property type="protein sequence ID" value="VVU48122.1"/>
    <property type="molecule type" value="Genomic_DNA"/>
</dbReference>
<protein>
    <submittedName>
        <fullName evidence="7">LysR family transcriptional regulator</fullName>
    </submittedName>
</protein>
<dbReference type="GO" id="GO:0006351">
    <property type="term" value="P:DNA-templated transcription"/>
    <property type="evidence" value="ECO:0007669"/>
    <property type="project" value="TreeGrafter"/>
</dbReference>
<dbReference type="InterPro" id="IPR036388">
    <property type="entry name" value="WH-like_DNA-bd_sf"/>
</dbReference>
<dbReference type="GO" id="GO:0043565">
    <property type="term" value="F:sequence-specific DNA binding"/>
    <property type="evidence" value="ECO:0007669"/>
    <property type="project" value="TreeGrafter"/>
</dbReference>
<dbReference type="Gene3D" id="3.40.190.290">
    <property type="match status" value="1"/>
</dbReference>
<dbReference type="InterPro" id="IPR005119">
    <property type="entry name" value="LysR_subst-bd"/>
</dbReference>
<dbReference type="SUPFAM" id="SSF53850">
    <property type="entry name" value="Periplasmic binding protein-like II"/>
    <property type="match status" value="1"/>
</dbReference>
<dbReference type="SUPFAM" id="SSF46785">
    <property type="entry name" value="Winged helix' DNA-binding domain"/>
    <property type="match status" value="1"/>
</dbReference>
<reference evidence="7 8" key="1">
    <citation type="submission" date="2019-09" db="EMBL/GenBank/DDBJ databases">
        <authorList>
            <person name="Depoorter E."/>
        </authorList>
    </citation>
    <scope>NUCLEOTIDE SEQUENCE [LARGE SCALE GENOMIC DNA]</scope>
    <source>
        <strain evidence="7">LMG 20980</strain>
    </source>
</reference>
<evidence type="ECO:0000313" key="6">
    <source>
        <dbReference type="EMBL" id="MBM2765558.1"/>
    </source>
</evidence>
<keyword evidence="2" id="KW-0805">Transcription regulation</keyword>
<evidence type="ECO:0000256" key="3">
    <source>
        <dbReference type="ARBA" id="ARBA00023125"/>
    </source>
</evidence>
<gene>
    <name evidence="7" type="ORF">BAN20980_00816</name>
    <name evidence="6" type="ORF">JQK92_03875</name>
</gene>
<dbReference type="Proteomes" id="UP000755577">
    <property type="component" value="Unassembled WGS sequence"/>
</dbReference>
<dbReference type="EMBL" id="JAFCIQ010000002">
    <property type="protein sequence ID" value="MBM2765558.1"/>
    <property type="molecule type" value="Genomic_DNA"/>
</dbReference>
<keyword evidence="4" id="KW-0804">Transcription</keyword>
<evidence type="ECO:0000259" key="5">
    <source>
        <dbReference type="PROSITE" id="PS50931"/>
    </source>
</evidence>
<keyword evidence="9" id="KW-1185">Reference proteome</keyword>